<evidence type="ECO:0000256" key="2">
    <source>
        <dbReference type="SAM" id="SignalP"/>
    </source>
</evidence>
<proteinExistence type="predicted"/>
<keyword evidence="4" id="KW-1185">Reference proteome</keyword>
<dbReference type="AlphaFoldDB" id="A0A2T0M206"/>
<protein>
    <submittedName>
        <fullName evidence="3">Uncharacterized protein</fullName>
    </submittedName>
</protein>
<feature type="chain" id="PRO_5015560108" evidence="2">
    <location>
        <begin position="22"/>
        <end position="427"/>
    </location>
</feature>
<name>A0A2T0M206_9ACTN</name>
<dbReference type="EMBL" id="PVNG01000037">
    <property type="protein sequence ID" value="PRX50756.1"/>
    <property type="molecule type" value="Genomic_DNA"/>
</dbReference>
<dbReference type="PROSITE" id="PS51257">
    <property type="entry name" value="PROKAR_LIPOPROTEIN"/>
    <property type="match status" value="1"/>
</dbReference>
<feature type="signal peptide" evidence="2">
    <location>
        <begin position="1"/>
        <end position="21"/>
    </location>
</feature>
<comment type="caution">
    <text evidence="3">The sequence shown here is derived from an EMBL/GenBank/DDBJ whole genome shotgun (WGS) entry which is preliminary data.</text>
</comment>
<evidence type="ECO:0000256" key="1">
    <source>
        <dbReference type="SAM" id="MobiDB-lite"/>
    </source>
</evidence>
<evidence type="ECO:0000313" key="3">
    <source>
        <dbReference type="EMBL" id="PRX50756.1"/>
    </source>
</evidence>
<reference evidence="3 4" key="1">
    <citation type="submission" date="2018-03" db="EMBL/GenBank/DDBJ databases">
        <title>Genomic Encyclopedia of Type Strains, Phase III (KMG-III): the genomes of soil and plant-associated and newly described type strains.</title>
        <authorList>
            <person name="Whitman W."/>
        </authorList>
    </citation>
    <scope>NUCLEOTIDE SEQUENCE [LARGE SCALE GENOMIC DNA]</scope>
    <source>
        <strain evidence="3 4">CGMCC 4.7104</strain>
    </source>
</reference>
<feature type="region of interest" description="Disordered" evidence="1">
    <location>
        <begin position="26"/>
        <end position="50"/>
    </location>
</feature>
<accession>A0A2T0M206</accession>
<organism evidence="3 4">
    <name type="scientific">Nonomuraea fuscirosea</name>
    <dbReference type="NCBI Taxonomy" id="1291556"/>
    <lineage>
        <taxon>Bacteria</taxon>
        <taxon>Bacillati</taxon>
        <taxon>Actinomycetota</taxon>
        <taxon>Actinomycetes</taxon>
        <taxon>Streptosporangiales</taxon>
        <taxon>Streptosporangiaceae</taxon>
        <taxon>Nonomuraea</taxon>
    </lineage>
</organism>
<gene>
    <name evidence="3" type="ORF">B0I32_13743</name>
</gene>
<evidence type="ECO:0000313" key="4">
    <source>
        <dbReference type="Proteomes" id="UP000238312"/>
    </source>
</evidence>
<dbReference type="Proteomes" id="UP000238312">
    <property type="component" value="Unassembled WGS sequence"/>
</dbReference>
<keyword evidence="2" id="KW-0732">Signal</keyword>
<sequence>MRGLAAAVRRGAIGLVVLAMACEAGRPSAPPRTTDRAGTPITAHEFGTRLPGMPTPRAGGWRYVYVGTQPLKLSDVVATGPENVWAIGWHKGTVNLLTYDGRGWRSVASPLPPTRSNEDVLLGASGPRDVWLLHTGANGTMVFRWDGQQWRAGVGLAFPVLSVKVVSAKDVWAVGGRLIWHWDGQRWDGSPLPATANHDVPVSDPQVLTGRQEPMTDDSPLPATASALDVSGSSVWAVGFRENGPGIAGEQLTQPAAMRWNGRSWRTTKTPIYTYPTTPPEAGASLDKVVAVDEDHAWALGEYSWNHGEGGWEPKEPPPYLLHWDGRAWTERKSAALRPYCCDHLIGDGAGGVVIGGDTLDDTWHVTSSGVTTRIPRMRASPDTYAGIRALAHIPGTRTIMAIGTLKIADQDHPAIAIREPAPPGED</sequence>